<dbReference type="AlphaFoldDB" id="A0A8S4NME1"/>
<dbReference type="CDD" id="cd22673">
    <property type="entry name" value="FHA_Ki67"/>
    <property type="match status" value="1"/>
</dbReference>
<dbReference type="Pfam" id="PF00498">
    <property type="entry name" value="FHA"/>
    <property type="match status" value="1"/>
</dbReference>
<sequence length="233" mass="25135">MLYGKIVVIKRNGSDGAHFPLTSKTCLFGRSNDCDIRIQLPNVSKEHCRIDVNENGEIFLTNMSSVNPTMLNKGDVKDMVQVQHSDVFTIIDRSFRFEFPPSSPFRTPKKTPVKGSPKKSKSPGTGKVLTPKNKPPTPASTPKASTSDTQTSSKVLTPKLKPPMPVDIQYALLQVKPPVSTTPNAKTPSSEKAKSSPKATTPKAATPKPPTPKATTPRAKSPKAVTPKPATPK</sequence>
<dbReference type="InterPro" id="IPR000253">
    <property type="entry name" value="FHA_dom"/>
</dbReference>
<feature type="compositionally biased region" description="Low complexity" evidence="1">
    <location>
        <begin position="213"/>
        <end position="233"/>
    </location>
</feature>
<evidence type="ECO:0000259" key="2">
    <source>
        <dbReference type="PROSITE" id="PS50006"/>
    </source>
</evidence>
<dbReference type="InterPro" id="IPR008984">
    <property type="entry name" value="SMAD_FHA_dom_sf"/>
</dbReference>
<dbReference type="SUPFAM" id="SSF49879">
    <property type="entry name" value="SMAD/FHA domain"/>
    <property type="match status" value="1"/>
</dbReference>
<dbReference type="GO" id="GO:0007088">
    <property type="term" value="P:regulation of mitotic nuclear division"/>
    <property type="evidence" value="ECO:0007669"/>
    <property type="project" value="TreeGrafter"/>
</dbReference>
<feature type="domain" description="FHA" evidence="2">
    <location>
        <begin position="26"/>
        <end position="76"/>
    </location>
</feature>
<feature type="compositionally biased region" description="Low complexity" evidence="1">
    <location>
        <begin position="122"/>
        <end position="132"/>
    </location>
</feature>
<feature type="non-terminal residue" evidence="3">
    <location>
        <position position="1"/>
    </location>
</feature>
<organism evidence="3 4">
    <name type="scientific">Owenia fusiformis</name>
    <name type="common">Polychaete worm</name>
    <dbReference type="NCBI Taxonomy" id="6347"/>
    <lineage>
        <taxon>Eukaryota</taxon>
        <taxon>Metazoa</taxon>
        <taxon>Spiralia</taxon>
        <taxon>Lophotrochozoa</taxon>
        <taxon>Annelida</taxon>
        <taxon>Polychaeta</taxon>
        <taxon>Sedentaria</taxon>
        <taxon>Canalipalpata</taxon>
        <taxon>Sabellida</taxon>
        <taxon>Oweniida</taxon>
        <taxon>Oweniidae</taxon>
        <taxon>Owenia</taxon>
    </lineage>
</organism>
<feature type="compositionally biased region" description="Basic residues" evidence="1">
    <location>
        <begin position="107"/>
        <end position="121"/>
    </location>
</feature>
<dbReference type="OrthoDB" id="6288785at2759"/>
<evidence type="ECO:0000313" key="4">
    <source>
        <dbReference type="Proteomes" id="UP000749559"/>
    </source>
</evidence>
<evidence type="ECO:0000256" key="1">
    <source>
        <dbReference type="SAM" id="MobiDB-lite"/>
    </source>
</evidence>
<comment type="caution">
    <text evidence="3">The sequence shown here is derived from an EMBL/GenBank/DDBJ whole genome shotgun (WGS) entry which is preliminary data.</text>
</comment>
<feature type="compositionally biased region" description="Low complexity" evidence="1">
    <location>
        <begin position="140"/>
        <end position="149"/>
    </location>
</feature>
<dbReference type="PANTHER" id="PTHR21603">
    <property type="entry name" value="ANTIGEN KI-67-LIKE PROTEIN"/>
    <property type="match status" value="1"/>
</dbReference>
<dbReference type="GO" id="GO:0005634">
    <property type="term" value="C:nucleus"/>
    <property type="evidence" value="ECO:0007669"/>
    <property type="project" value="TreeGrafter"/>
</dbReference>
<protein>
    <recommendedName>
        <fullName evidence="2">FHA domain-containing protein</fullName>
    </recommendedName>
</protein>
<name>A0A8S4NME1_OWEFU</name>
<accession>A0A8S4NME1</accession>
<proteinExistence type="predicted"/>
<gene>
    <name evidence="3" type="ORF">OFUS_LOCUS9358</name>
</gene>
<keyword evidence="4" id="KW-1185">Reference proteome</keyword>
<feature type="compositionally biased region" description="Low complexity" evidence="1">
    <location>
        <begin position="195"/>
        <end position="206"/>
    </location>
</feature>
<reference evidence="3" key="1">
    <citation type="submission" date="2022-03" db="EMBL/GenBank/DDBJ databases">
        <authorList>
            <person name="Martin C."/>
        </authorList>
    </citation>
    <scope>NUCLEOTIDE SEQUENCE</scope>
</reference>
<dbReference type="Gene3D" id="2.60.200.20">
    <property type="match status" value="1"/>
</dbReference>
<dbReference type="EMBL" id="CAIIXF020000005">
    <property type="protein sequence ID" value="CAH1782970.1"/>
    <property type="molecule type" value="Genomic_DNA"/>
</dbReference>
<dbReference type="SMART" id="SM00240">
    <property type="entry name" value="FHA"/>
    <property type="match status" value="1"/>
</dbReference>
<dbReference type="Proteomes" id="UP000749559">
    <property type="component" value="Unassembled WGS sequence"/>
</dbReference>
<dbReference type="GO" id="GO:0051983">
    <property type="term" value="P:regulation of chromosome segregation"/>
    <property type="evidence" value="ECO:0007669"/>
    <property type="project" value="TreeGrafter"/>
</dbReference>
<dbReference type="PROSITE" id="PS50006">
    <property type="entry name" value="FHA_DOMAIN"/>
    <property type="match status" value="1"/>
</dbReference>
<feature type="region of interest" description="Disordered" evidence="1">
    <location>
        <begin position="101"/>
        <end position="233"/>
    </location>
</feature>
<dbReference type="GO" id="GO:0005694">
    <property type="term" value="C:chromosome"/>
    <property type="evidence" value="ECO:0007669"/>
    <property type="project" value="TreeGrafter"/>
</dbReference>
<dbReference type="PANTHER" id="PTHR21603:SF18">
    <property type="entry name" value="ANTIGEN KI-67-LIKE PROTEIN"/>
    <property type="match status" value="1"/>
</dbReference>
<evidence type="ECO:0000313" key="3">
    <source>
        <dbReference type="EMBL" id="CAH1782970.1"/>
    </source>
</evidence>